<feature type="modified residue" description="4-aspartylphosphate" evidence="3">
    <location>
        <position position="59"/>
    </location>
</feature>
<dbReference type="InterPro" id="IPR016032">
    <property type="entry name" value="Sig_transdc_resp-reg_C-effctor"/>
</dbReference>
<dbReference type="InterPro" id="IPR000792">
    <property type="entry name" value="Tscrpt_reg_LuxR_C"/>
</dbReference>
<dbReference type="CDD" id="cd06170">
    <property type="entry name" value="LuxR_C_like"/>
    <property type="match status" value="1"/>
</dbReference>
<evidence type="ECO:0000259" key="5">
    <source>
        <dbReference type="PROSITE" id="PS50110"/>
    </source>
</evidence>
<dbReference type="PROSITE" id="PS00622">
    <property type="entry name" value="HTH_LUXR_1"/>
    <property type="match status" value="1"/>
</dbReference>
<dbReference type="PANTHER" id="PTHR43214">
    <property type="entry name" value="TWO-COMPONENT RESPONSE REGULATOR"/>
    <property type="match status" value="1"/>
</dbReference>
<dbReference type="InterPro" id="IPR058245">
    <property type="entry name" value="NreC/VraR/RcsB-like_REC"/>
</dbReference>
<dbReference type="GO" id="GO:0000160">
    <property type="term" value="P:phosphorelay signal transduction system"/>
    <property type="evidence" value="ECO:0007669"/>
    <property type="project" value="InterPro"/>
</dbReference>
<gene>
    <name evidence="7" type="ORF">DA73_0236475</name>
    <name evidence="6" type="ORF">DA73_0400033640</name>
</gene>
<sequence>MIRLLLVDDQIIIRQGLKSLLELKPDFEIVGEAEDGESAISFVEMFDNSSQQPDLVLMDIRMPVMDGVAATQVICQRFPLVKVLVLTTFDDDEYIAQAMRFGARGYLLKDTPLEPLANAIRSVYLGHTHLGPGLFEKVFTPLPDVPITKSPSPPPEFAELTPREREVLHLIALGANNREIAESLYISERTVKNHVTSILSRLNLRDRTQAAIFANSFYSER</sequence>
<protein>
    <submittedName>
        <fullName evidence="7">LuxR family transcriptional regulator</fullName>
    </submittedName>
    <submittedName>
        <fullName evidence="6">Response regulator transcription factor</fullName>
    </submittedName>
</protein>
<dbReference type="PRINTS" id="PR00038">
    <property type="entry name" value="HTHLUXR"/>
</dbReference>
<reference evidence="7" key="1">
    <citation type="journal article" date="2015" name="Genome Announc.">
        <title>Draft Genome Sequence of Tolypothrix boutellei Strain VB521301.</title>
        <authorList>
            <person name="Chandrababunaidu M.M."/>
            <person name="Singh D."/>
            <person name="Sen D."/>
            <person name="Bhan S."/>
            <person name="Das S."/>
            <person name="Gupta A."/>
            <person name="Adhikary S.P."/>
            <person name="Tripathy S."/>
        </authorList>
    </citation>
    <scope>NUCLEOTIDE SEQUENCE</scope>
    <source>
        <strain evidence="7">VB521301</strain>
    </source>
</reference>
<dbReference type="OrthoDB" id="509129at2"/>
<dbReference type="SUPFAM" id="SSF52172">
    <property type="entry name" value="CheY-like"/>
    <property type="match status" value="1"/>
</dbReference>
<dbReference type="AlphaFoldDB" id="A0A0C1N0K7"/>
<dbReference type="PROSITE" id="PS50043">
    <property type="entry name" value="HTH_LUXR_2"/>
    <property type="match status" value="1"/>
</dbReference>
<feature type="domain" description="Response regulatory" evidence="5">
    <location>
        <begin position="3"/>
        <end position="124"/>
    </location>
</feature>
<dbReference type="SMART" id="SM00448">
    <property type="entry name" value="REC"/>
    <property type="match status" value="1"/>
</dbReference>
<evidence type="ECO:0000313" key="8">
    <source>
        <dbReference type="Proteomes" id="UP000029738"/>
    </source>
</evidence>
<name>A0A0C1N0K7_9CYAN</name>
<dbReference type="SUPFAM" id="SSF46894">
    <property type="entry name" value="C-terminal effector domain of the bipartite response regulators"/>
    <property type="match status" value="1"/>
</dbReference>
<proteinExistence type="predicted"/>
<dbReference type="Proteomes" id="UP000029738">
    <property type="component" value="Unassembled WGS sequence"/>
</dbReference>
<dbReference type="Pfam" id="PF00072">
    <property type="entry name" value="Response_reg"/>
    <property type="match status" value="1"/>
</dbReference>
<evidence type="ECO:0000259" key="4">
    <source>
        <dbReference type="PROSITE" id="PS50043"/>
    </source>
</evidence>
<evidence type="ECO:0000256" key="1">
    <source>
        <dbReference type="ARBA" id="ARBA00022553"/>
    </source>
</evidence>
<dbReference type="GO" id="GO:0006355">
    <property type="term" value="P:regulation of DNA-templated transcription"/>
    <property type="evidence" value="ECO:0007669"/>
    <property type="project" value="InterPro"/>
</dbReference>
<dbReference type="InterPro" id="IPR001789">
    <property type="entry name" value="Sig_transdc_resp-reg_receiver"/>
</dbReference>
<evidence type="ECO:0000313" key="6">
    <source>
        <dbReference type="EMBL" id="KAF3891280.1"/>
    </source>
</evidence>
<dbReference type="EMBL" id="JHEG04000001">
    <property type="protein sequence ID" value="KAF3891280.1"/>
    <property type="molecule type" value="Genomic_DNA"/>
</dbReference>
<dbReference type="PROSITE" id="PS50110">
    <property type="entry name" value="RESPONSE_REGULATORY"/>
    <property type="match status" value="1"/>
</dbReference>
<reference evidence="6" key="2">
    <citation type="submission" date="2019-11" db="EMBL/GenBank/DDBJ databases">
        <title>Improved Assembly of Tolypothrix boutellei genome.</title>
        <authorList>
            <person name="Sarangi A.N."/>
            <person name="Mukherjee M."/>
            <person name="Ghosh S."/>
            <person name="Singh D."/>
            <person name="Das A."/>
            <person name="Kant S."/>
            <person name="Prusty A."/>
            <person name="Tripathy S."/>
        </authorList>
    </citation>
    <scope>NUCLEOTIDE SEQUENCE</scope>
    <source>
        <strain evidence="6">VB521301</strain>
    </source>
</reference>
<dbReference type="PANTHER" id="PTHR43214:SF43">
    <property type="entry name" value="TWO-COMPONENT RESPONSE REGULATOR"/>
    <property type="match status" value="1"/>
</dbReference>
<comment type="caution">
    <text evidence="7">The sequence shown here is derived from an EMBL/GenBank/DDBJ whole genome shotgun (WGS) entry which is preliminary data.</text>
</comment>
<keyword evidence="2" id="KW-0238">DNA-binding</keyword>
<evidence type="ECO:0000256" key="3">
    <source>
        <dbReference type="PROSITE-ProRule" id="PRU00169"/>
    </source>
</evidence>
<dbReference type="CDD" id="cd17535">
    <property type="entry name" value="REC_NarL-like"/>
    <property type="match status" value="1"/>
</dbReference>
<evidence type="ECO:0000256" key="2">
    <source>
        <dbReference type="ARBA" id="ARBA00023125"/>
    </source>
</evidence>
<feature type="domain" description="HTH luxR-type" evidence="4">
    <location>
        <begin position="153"/>
        <end position="218"/>
    </location>
</feature>
<dbReference type="GO" id="GO:0003677">
    <property type="term" value="F:DNA binding"/>
    <property type="evidence" value="ECO:0007669"/>
    <property type="project" value="UniProtKB-KW"/>
</dbReference>
<accession>A0A0C1N0K7</accession>
<dbReference type="Pfam" id="PF00196">
    <property type="entry name" value="GerE"/>
    <property type="match status" value="1"/>
</dbReference>
<dbReference type="InterPro" id="IPR039420">
    <property type="entry name" value="WalR-like"/>
</dbReference>
<keyword evidence="8" id="KW-1185">Reference proteome</keyword>
<dbReference type="STRING" id="1479485.DA73_0236475"/>
<keyword evidence="1 3" id="KW-0597">Phosphoprotein</keyword>
<dbReference type="Gene3D" id="3.40.50.2300">
    <property type="match status" value="1"/>
</dbReference>
<dbReference type="EMBL" id="JHEG02000059">
    <property type="protein sequence ID" value="KIE08047.1"/>
    <property type="molecule type" value="Genomic_DNA"/>
</dbReference>
<organism evidence="7">
    <name type="scientific">Tolypothrix bouteillei VB521301</name>
    <dbReference type="NCBI Taxonomy" id="1479485"/>
    <lineage>
        <taxon>Bacteria</taxon>
        <taxon>Bacillati</taxon>
        <taxon>Cyanobacteriota</taxon>
        <taxon>Cyanophyceae</taxon>
        <taxon>Nostocales</taxon>
        <taxon>Tolypothrichaceae</taxon>
        <taxon>Tolypothrix</taxon>
    </lineage>
</organism>
<dbReference type="SMART" id="SM00421">
    <property type="entry name" value="HTH_LUXR"/>
    <property type="match status" value="1"/>
</dbReference>
<dbReference type="RefSeq" id="WP_038072181.1">
    <property type="nucleotide sequence ID" value="NZ_JHEG04000001.1"/>
</dbReference>
<evidence type="ECO:0000313" key="7">
    <source>
        <dbReference type="EMBL" id="KIE08047.1"/>
    </source>
</evidence>
<dbReference type="InterPro" id="IPR011006">
    <property type="entry name" value="CheY-like_superfamily"/>
</dbReference>